<reference evidence="2 3" key="1">
    <citation type="submission" date="2021-12" db="EMBL/GenBank/DDBJ databases">
        <title>Discovery of the Pendulisporaceae a myxobacterial family with distinct sporulation behavior and unique specialized metabolism.</title>
        <authorList>
            <person name="Garcia R."/>
            <person name="Popoff A."/>
            <person name="Bader C.D."/>
            <person name="Loehr J."/>
            <person name="Walesch S."/>
            <person name="Walt C."/>
            <person name="Boldt J."/>
            <person name="Bunk B."/>
            <person name="Haeckl F.J.F.P.J."/>
            <person name="Gunesch A.P."/>
            <person name="Birkelbach J."/>
            <person name="Nuebel U."/>
            <person name="Pietschmann T."/>
            <person name="Bach T."/>
            <person name="Mueller R."/>
        </authorList>
    </citation>
    <scope>NUCLEOTIDE SEQUENCE [LARGE SCALE GENOMIC DNA]</scope>
    <source>
        <strain evidence="2 3">MSr12523</strain>
    </source>
</reference>
<name>A0ABZ2KS27_9BACT</name>
<gene>
    <name evidence="2" type="ORF">LZC95_23610</name>
</gene>
<evidence type="ECO:0000313" key="2">
    <source>
        <dbReference type="EMBL" id="WXA99789.1"/>
    </source>
</evidence>
<keyword evidence="3" id="KW-1185">Reference proteome</keyword>
<feature type="signal peptide" evidence="1">
    <location>
        <begin position="1"/>
        <end position="21"/>
    </location>
</feature>
<accession>A0ABZ2KS27</accession>
<feature type="chain" id="PRO_5045152573" description="Lipoprotein" evidence="1">
    <location>
        <begin position="22"/>
        <end position="77"/>
    </location>
</feature>
<proteinExistence type="predicted"/>
<dbReference type="PROSITE" id="PS51257">
    <property type="entry name" value="PROKAR_LIPOPROTEIN"/>
    <property type="match status" value="1"/>
</dbReference>
<organism evidence="2 3">
    <name type="scientific">Pendulispora brunnea</name>
    <dbReference type="NCBI Taxonomy" id="2905690"/>
    <lineage>
        <taxon>Bacteria</taxon>
        <taxon>Pseudomonadati</taxon>
        <taxon>Myxococcota</taxon>
        <taxon>Myxococcia</taxon>
        <taxon>Myxococcales</taxon>
        <taxon>Sorangiineae</taxon>
        <taxon>Pendulisporaceae</taxon>
        <taxon>Pendulispora</taxon>
    </lineage>
</organism>
<keyword evidence="1" id="KW-0732">Signal</keyword>
<evidence type="ECO:0000256" key="1">
    <source>
        <dbReference type="SAM" id="SignalP"/>
    </source>
</evidence>
<protein>
    <recommendedName>
        <fullName evidence="4">Lipoprotein</fullName>
    </recommendedName>
</protein>
<evidence type="ECO:0008006" key="4">
    <source>
        <dbReference type="Google" id="ProtNLM"/>
    </source>
</evidence>
<dbReference type="Proteomes" id="UP001379533">
    <property type="component" value="Chromosome"/>
</dbReference>
<sequence length="77" mass="7945">MKKLTCMLFAVLALAACSASPEDSTGENAPGVEQTGTEVKHNWPCTTIGGACAAESTCQNVYKAGKIECGSDICCLD</sequence>
<dbReference type="RefSeq" id="WP_394850433.1">
    <property type="nucleotide sequence ID" value="NZ_CP089982.1"/>
</dbReference>
<dbReference type="EMBL" id="CP089982">
    <property type="protein sequence ID" value="WXA99789.1"/>
    <property type="molecule type" value="Genomic_DNA"/>
</dbReference>
<evidence type="ECO:0000313" key="3">
    <source>
        <dbReference type="Proteomes" id="UP001379533"/>
    </source>
</evidence>